<dbReference type="InterPro" id="IPR006196">
    <property type="entry name" value="RNA-binding_domain_S1_IF1"/>
</dbReference>
<feature type="compositionally biased region" description="Acidic residues" evidence="3">
    <location>
        <begin position="133"/>
        <end position="143"/>
    </location>
</feature>
<feature type="region of interest" description="Disordered" evidence="3">
    <location>
        <begin position="106"/>
        <end position="143"/>
    </location>
</feature>
<keyword evidence="2" id="KW-0694">RNA-binding</keyword>
<evidence type="ECO:0000313" key="6">
    <source>
        <dbReference type="Proteomes" id="UP001287356"/>
    </source>
</evidence>
<dbReference type="Gene3D" id="2.40.50.140">
    <property type="entry name" value="Nucleic acid-binding proteins"/>
    <property type="match status" value="1"/>
</dbReference>
<protein>
    <recommendedName>
        <fullName evidence="4">S1-like domain-containing protein</fullName>
    </recommendedName>
</protein>
<dbReference type="Proteomes" id="UP001287356">
    <property type="component" value="Unassembled WGS sequence"/>
</dbReference>
<evidence type="ECO:0000256" key="1">
    <source>
        <dbReference type="ARBA" id="ARBA00007340"/>
    </source>
</evidence>
<dbReference type="SUPFAM" id="SSF50249">
    <property type="entry name" value="Nucleic acid-binding proteins"/>
    <property type="match status" value="1"/>
</dbReference>
<evidence type="ECO:0000313" key="5">
    <source>
        <dbReference type="EMBL" id="KAK3378622.1"/>
    </source>
</evidence>
<dbReference type="SMART" id="SM00652">
    <property type="entry name" value="eIF1a"/>
    <property type="match status" value="1"/>
</dbReference>
<organism evidence="5 6">
    <name type="scientific">Lasiosphaeria ovina</name>
    <dbReference type="NCBI Taxonomy" id="92902"/>
    <lineage>
        <taxon>Eukaryota</taxon>
        <taxon>Fungi</taxon>
        <taxon>Dikarya</taxon>
        <taxon>Ascomycota</taxon>
        <taxon>Pezizomycotina</taxon>
        <taxon>Sordariomycetes</taxon>
        <taxon>Sordariomycetidae</taxon>
        <taxon>Sordariales</taxon>
        <taxon>Lasiosphaeriaceae</taxon>
        <taxon>Lasiosphaeria</taxon>
    </lineage>
</organism>
<proteinExistence type="inferred from homology"/>
<gene>
    <name evidence="5" type="ORF">B0T24DRAFT_519637</name>
</gene>
<dbReference type="AlphaFoldDB" id="A0AAE0KLZ5"/>
<feature type="region of interest" description="Disordered" evidence="3">
    <location>
        <begin position="1"/>
        <end position="24"/>
    </location>
</feature>
<reference evidence="5" key="2">
    <citation type="submission" date="2023-06" db="EMBL/GenBank/DDBJ databases">
        <authorList>
            <consortium name="Lawrence Berkeley National Laboratory"/>
            <person name="Haridas S."/>
            <person name="Hensen N."/>
            <person name="Bonometti L."/>
            <person name="Westerberg I."/>
            <person name="Brannstrom I.O."/>
            <person name="Guillou S."/>
            <person name="Cros-Aarteil S."/>
            <person name="Calhoun S."/>
            <person name="Kuo A."/>
            <person name="Mondo S."/>
            <person name="Pangilinan J."/>
            <person name="Riley R."/>
            <person name="Labutti K."/>
            <person name="Andreopoulos B."/>
            <person name="Lipzen A."/>
            <person name="Chen C."/>
            <person name="Yanf M."/>
            <person name="Daum C."/>
            <person name="Ng V."/>
            <person name="Clum A."/>
            <person name="Steindorff A."/>
            <person name="Ohm R."/>
            <person name="Martin F."/>
            <person name="Silar P."/>
            <person name="Natvig D."/>
            <person name="Lalanne C."/>
            <person name="Gautier V."/>
            <person name="Ament-Velasquez S.L."/>
            <person name="Kruys A."/>
            <person name="Hutchinson M.I."/>
            <person name="Powell A.J."/>
            <person name="Barry K."/>
            <person name="Miller A.N."/>
            <person name="Grigoriev I.V."/>
            <person name="Debuchy R."/>
            <person name="Gladieux P."/>
            <person name="Thoren M.H."/>
            <person name="Johannesson H."/>
        </authorList>
    </citation>
    <scope>NUCLEOTIDE SEQUENCE</scope>
    <source>
        <strain evidence="5">CBS 958.72</strain>
    </source>
</reference>
<name>A0AAE0KLZ5_9PEZI</name>
<dbReference type="GO" id="GO:0003723">
    <property type="term" value="F:RNA binding"/>
    <property type="evidence" value="ECO:0007669"/>
    <property type="project" value="UniProtKB-KW"/>
</dbReference>
<comment type="similarity">
    <text evidence="1">Belongs to the EIF1AD family.</text>
</comment>
<evidence type="ECO:0000256" key="3">
    <source>
        <dbReference type="SAM" id="MobiDB-lite"/>
    </source>
</evidence>
<keyword evidence="6" id="KW-1185">Reference proteome</keyword>
<dbReference type="EMBL" id="JAULSN010000002">
    <property type="protein sequence ID" value="KAK3378622.1"/>
    <property type="molecule type" value="Genomic_DNA"/>
</dbReference>
<dbReference type="Pfam" id="PF01176">
    <property type="entry name" value="eIF-1a"/>
    <property type="match status" value="1"/>
</dbReference>
<dbReference type="PANTHER" id="PTHR21641:SF0">
    <property type="entry name" value="RNA-BINDING PROTEIN EIF1AD-RELATED"/>
    <property type="match status" value="1"/>
</dbReference>
<dbReference type="InterPro" id="IPR012340">
    <property type="entry name" value="NA-bd_OB-fold"/>
</dbReference>
<dbReference type="GO" id="GO:0005634">
    <property type="term" value="C:nucleus"/>
    <property type="evidence" value="ECO:0007669"/>
    <property type="project" value="TreeGrafter"/>
</dbReference>
<accession>A0AAE0KLZ5</accession>
<dbReference type="GO" id="GO:0003743">
    <property type="term" value="F:translation initiation factor activity"/>
    <property type="evidence" value="ECO:0007669"/>
    <property type="project" value="InterPro"/>
</dbReference>
<dbReference type="InterPro" id="IPR001253">
    <property type="entry name" value="TIF_eIF-1A"/>
</dbReference>
<dbReference type="PANTHER" id="PTHR21641">
    <property type="entry name" value="TRANSLATION INITIATION FACTOR-RELATED"/>
    <property type="match status" value="1"/>
</dbReference>
<reference evidence="5" key="1">
    <citation type="journal article" date="2023" name="Mol. Phylogenet. Evol.">
        <title>Genome-scale phylogeny and comparative genomics of the fungal order Sordariales.</title>
        <authorList>
            <person name="Hensen N."/>
            <person name="Bonometti L."/>
            <person name="Westerberg I."/>
            <person name="Brannstrom I.O."/>
            <person name="Guillou S."/>
            <person name="Cros-Aarteil S."/>
            <person name="Calhoun S."/>
            <person name="Haridas S."/>
            <person name="Kuo A."/>
            <person name="Mondo S."/>
            <person name="Pangilinan J."/>
            <person name="Riley R."/>
            <person name="LaButti K."/>
            <person name="Andreopoulos B."/>
            <person name="Lipzen A."/>
            <person name="Chen C."/>
            <person name="Yan M."/>
            <person name="Daum C."/>
            <person name="Ng V."/>
            <person name="Clum A."/>
            <person name="Steindorff A."/>
            <person name="Ohm R.A."/>
            <person name="Martin F."/>
            <person name="Silar P."/>
            <person name="Natvig D.O."/>
            <person name="Lalanne C."/>
            <person name="Gautier V."/>
            <person name="Ament-Velasquez S.L."/>
            <person name="Kruys A."/>
            <person name="Hutchinson M.I."/>
            <person name="Powell A.J."/>
            <person name="Barry K."/>
            <person name="Miller A.N."/>
            <person name="Grigoriev I.V."/>
            <person name="Debuchy R."/>
            <person name="Gladieux P."/>
            <person name="Hiltunen Thoren M."/>
            <person name="Johannesson H."/>
        </authorList>
    </citation>
    <scope>NUCLEOTIDE SEQUENCE</scope>
    <source>
        <strain evidence="5">CBS 958.72</strain>
    </source>
</reference>
<evidence type="ECO:0000259" key="4">
    <source>
        <dbReference type="Pfam" id="PF01176"/>
    </source>
</evidence>
<sequence length="143" mass="16052">MGKPKRSNVLAAAEESATPPDQLAESQSVARVVKAEGNNLYTCTLPNTKPILVELETRFRSTIWIKRGGYVLVDLASADERPPNSRVVGEIINVVRDEKEWRKRPYWPKQFTKNTYDDDDEDSTVGKMPPSGSEDEDEDEDGP</sequence>
<feature type="domain" description="S1-like" evidence="4">
    <location>
        <begin position="27"/>
        <end position="93"/>
    </location>
</feature>
<evidence type="ECO:0000256" key="2">
    <source>
        <dbReference type="ARBA" id="ARBA00022884"/>
    </source>
</evidence>
<comment type="caution">
    <text evidence="5">The sequence shown here is derived from an EMBL/GenBank/DDBJ whole genome shotgun (WGS) entry which is preliminary data.</text>
</comment>
<dbReference type="InterPro" id="IPR039294">
    <property type="entry name" value="EIF1AD"/>
</dbReference>